<keyword evidence="4" id="KW-1185">Reference proteome</keyword>
<comment type="caution">
    <text evidence="3">The sequence shown here is derived from an EMBL/GenBank/DDBJ whole genome shotgun (WGS) entry which is preliminary data.</text>
</comment>
<dbReference type="InterPro" id="IPR059026">
    <property type="entry name" value="LpqB_N"/>
</dbReference>
<dbReference type="SMART" id="SM00909">
    <property type="entry name" value="Germane"/>
    <property type="match status" value="1"/>
</dbReference>
<sequence>MRSRVSRIVGALTAITALFALAACSGLPTSGDVKSGLALGASLDEPDILFLASGPRDGAGPQDIVEGFIEAGITPADNWLVAQSFLTPEFRTEWTASAGVLIDASADTRAFTSDAPEEDDSENGDTAHIQVRIDQLAIVDQTGAYSETTGMTTLEFVVVKTAGEWRISKAPDGVVIDRSRFQRVYDDYPLQYFDQSWSRLVPDVRWLPRRATIATTITQSLIEGAPSPWLLPAVQSAFPADVTLARDAVPIDPDQIADVALSRSAQSLDPTTLARMRTQLQATLEAAGVHVSQVRFTVDGRSLDAGVVKLVEEPVDAGTVVLRDGAFGAVVGTEITPIDGISDEILGISQPIAAVDIAADETRAAVQLGDGRVFLAADGQVDPLDGRAGLVKPSIDPYGYIWSVPSSAPSEVIAARGGDQSNTIADAWPTAAAVSGIRVSADGARIAAIETIGGERWITVSAVIRDDTGAPTALGEPKPLTRISGSAESLVWLGPDRLGVLMEQDGPKMLTQIVGGPGTVETAPAAAVSLAGARSAASVRVLAATGSLFSRSGSAWRESMTGVLLLATKAGH</sequence>
<proteinExistence type="predicted"/>
<dbReference type="PATRIC" id="fig|273678.4.peg.3469"/>
<name>A0A0M2HJG9_9MICO</name>
<keyword evidence="3" id="KW-0449">Lipoprotein</keyword>
<dbReference type="RefSeq" id="WP_045258952.1">
    <property type="nucleotide sequence ID" value="NZ_JYJB01000010.1"/>
</dbReference>
<feature type="chain" id="PRO_5005633925" evidence="1">
    <location>
        <begin position="23"/>
        <end position="572"/>
    </location>
</feature>
<organism evidence="3 4">
    <name type="scientific">Microbacterium hydrocarbonoxydans</name>
    <dbReference type="NCBI Taxonomy" id="273678"/>
    <lineage>
        <taxon>Bacteria</taxon>
        <taxon>Bacillati</taxon>
        <taxon>Actinomycetota</taxon>
        <taxon>Actinomycetes</taxon>
        <taxon>Micrococcales</taxon>
        <taxon>Microbacteriaceae</taxon>
        <taxon>Microbacterium</taxon>
    </lineage>
</organism>
<dbReference type="EMBL" id="JYJB01000010">
    <property type="protein sequence ID" value="KJL46834.1"/>
    <property type="molecule type" value="Genomic_DNA"/>
</dbReference>
<evidence type="ECO:0000259" key="2">
    <source>
        <dbReference type="SMART" id="SM00909"/>
    </source>
</evidence>
<dbReference type="InterPro" id="IPR018910">
    <property type="entry name" value="LpqB_C"/>
</dbReference>
<gene>
    <name evidence="3" type="primary">lpqB</name>
    <name evidence="3" type="ORF">RS84_03476</name>
</gene>
<dbReference type="Pfam" id="PF10647">
    <property type="entry name" value="Gmad1"/>
    <property type="match status" value="1"/>
</dbReference>
<keyword evidence="1" id="KW-0732">Signal</keyword>
<dbReference type="Pfam" id="PF25976">
    <property type="entry name" value="LpqB_N"/>
    <property type="match status" value="1"/>
</dbReference>
<dbReference type="Pfam" id="PF10646">
    <property type="entry name" value="Germane"/>
    <property type="match status" value="1"/>
</dbReference>
<evidence type="ECO:0000313" key="3">
    <source>
        <dbReference type="EMBL" id="KJL46834.1"/>
    </source>
</evidence>
<dbReference type="OrthoDB" id="3226781at2"/>
<dbReference type="PROSITE" id="PS51257">
    <property type="entry name" value="PROKAR_LIPOPROTEIN"/>
    <property type="match status" value="1"/>
</dbReference>
<dbReference type="Proteomes" id="UP000033900">
    <property type="component" value="Unassembled WGS sequence"/>
</dbReference>
<dbReference type="AlphaFoldDB" id="A0A0M2HJG9"/>
<feature type="domain" description="GerMN" evidence="2">
    <location>
        <begin position="214"/>
        <end position="307"/>
    </location>
</feature>
<dbReference type="InterPro" id="IPR019606">
    <property type="entry name" value="GerMN"/>
</dbReference>
<dbReference type="STRING" id="273678.RS84_03476"/>
<feature type="signal peptide" evidence="1">
    <location>
        <begin position="1"/>
        <end position="22"/>
    </location>
</feature>
<protein>
    <submittedName>
        <fullName evidence="3">Lipoprotein LpqB</fullName>
    </submittedName>
</protein>
<evidence type="ECO:0000313" key="4">
    <source>
        <dbReference type="Proteomes" id="UP000033900"/>
    </source>
</evidence>
<evidence type="ECO:0000256" key="1">
    <source>
        <dbReference type="SAM" id="SignalP"/>
    </source>
</evidence>
<reference evidence="3 4" key="1">
    <citation type="submission" date="2015-02" db="EMBL/GenBank/DDBJ databases">
        <title>Draft genome sequences of ten Microbacterium spp. with emphasis on heavy metal contaminated environments.</title>
        <authorList>
            <person name="Corretto E."/>
        </authorList>
    </citation>
    <scope>NUCLEOTIDE SEQUENCE [LARGE SCALE GENOMIC DNA]</scope>
    <source>
        <strain evidence="3 4">SA35</strain>
    </source>
</reference>
<accession>A0A0M2HJG9</accession>